<dbReference type="Gene3D" id="2.60.40.1480">
    <property type="entry name" value="Coatomer, gamma subunit, appendage domain"/>
    <property type="match status" value="1"/>
</dbReference>
<dbReference type="InterPro" id="IPR032914">
    <property type="entry name" value="Vam6/VPS39/TRAP1"/>
</dbReference>
<organism evidence="2 3">
    <name type="scientific">Pelagomonas calceolata</name>
    <dbReference type="NCBI Taxonomy" id="35677"/>
    <lineage>
        <taxon>Eukaryota</taxon>
        <taxon>Sar</taxon>
        <taxon>Stramenopiles</taxon>
        <taxon>Ochrophyta</taxon>
        <taxon>Pelagophyceae</taxon>
        <taxon>Pelagomonadales</taxon>
        <taxon>Pelagomonadaceae</taxon>
        <taxon>Pelagomonas</taxon>
    </lineage>
</organism>
<dbReference type="Pfam" id="PF08752">
    <property type="entry name" value="COP-gamma_platf"/>
    <property type="match status" value="1"/>
</dbReference>
<evidence type="ECO:0000259" key="1">
    <source>
        <dbReference type="Pfam" id="PF08752"/>
    </source>
</evidence>
<gene>
    <name evidence="2" type="ORF">PECAL_4P08580</name>
</gene>
<accession>A0A8J2SKJ1</accession>
<evidence type="ECO:0000313" key="3">
    <source>
        <dbReference type="Proteomes" id="UP000789595"/>
    </source>
</evidence>
<dbReference type="Proteomes" id="UP000789595">
    <property type="component" value="Unassembled WGS sequence"/>
</dbReference>
<dbReference type="GO" id="GO:0030126">
    <property type="term" value="C:COPI vesicle coat"/>
    <property type="evidence" value="ECO:0007669"/>
    <property type="project" value="InterPro"/>
</dbReference>
<dbReference type="EMBL" id="CAKKNE010000004">
    <property type="protein sequence ID" value="CAH0373640.1"/>
    <property type="molecule type" value="Genomic_DNA"/>
</dbReference>
<dbReference type="PANTHER" id="PTHR12894">
    <property type="entry name" value="CNH DOMAIN CONTAINING"/>
    <property type="match status" value="1"/>
</dbReference>
<comment type="caution">
    <text evidence="2">The sequence shown here is derived from an EMBL/GenBank/DDBJ whole genome shotgun (WGS) entry which is preliminary data.</text>
</comment>
<dbReference type="OrthoDB" id="5325112at2759"/>
<dbReference type="GO" id="GO:0034058">
    <property type="term" value="P:endosomal vesicle fusion"/>
    <property type="evidence" value="ECO:0007669"/>
    <property type="project" value="TreeGrafter"/>
</dbReference>
<name>A0A8J2SKJ1_9STRA</name>
<dbReference type="GO" id="GO:0006914">
    <property type="term" value="P:autophagy"/>
    <property type="evidence" value="ECO:0007669"/>
    <property type="project" value="TreeGrafter"/>
</dbReference>
<dbReference type="GO" id="GO:0005198">
    <property type="term" value="F:structural molecule activity"/>
    <property type="evidence" value="ECO:0007669"/>
    <property type="project" value="InterPro"/>
</dbReference>
<proteinExistence type="predicted"/>
<evidence type="ECO:0000313" key="2">
    <source>
        <dbReference type="EMBL" id="CAH0373640.1"/>
    </source>
</evidence>
<dbReference type="GO" id="GO:0006886">
    <property type="term" value="P:intracellular protein transport"/>
    <property type="evidence" value="ECO:0007669"/>
    <property type="project" value="InterPro"/>
</dbReference>
<sequence>MSVKDQVQDLLNNAQYQNALAFCMLTDSPKEDIQLIEERCAYALYSHGELERALQHWLDALTAPETVAEFYAIIWPSGFNIELDSEKKVIPTGYKLRSYPEKWFGFLSKLVLRGVTLKRTAAAVVSYFQTMRNWLLAHSFDPISNEYGAVKCCRLVLVDTMLAAARLQCAPPRLQDTISLLRDPAQSCDLESLATLMAAGGPTYVEPLLWLYRSKHAHKRALTLIMDMCNWQENSRWNCTQGWRWKARYLRWLWFSRKPTLVSMVREHVASVFYQAPALGLAIFTGADMSGKKDDVDSDQPPHTSSRGANMRMATLGIAAWMKKLDLKGGSFNAAKDVQSSLHYVGSPLQCSKGCAVPEQVGQFPLHSGASVACAYLEHVIYAGEEPAILHMELATTLLDQVKLFAAVDPVMVHLYRTRLRNFLRYSDKYECNFLLSRLPGGFLHEKALILSQLAAHSAVLDVYALKLSDDNLAEIYSSTIWLAAKNMPQIVKSDEVESALDIYVRLARRYASRAHTGKCLQPLEHAVDVIRRNFRRIHPLNAIECCPENVSMTLCSNLVKDLLHFTESERRAAIVKRNLLRVQYADLKHEGTQRQLIRYYKLLSVPRLEALGKILRSLQPVVLEEFREGIHCCHVACVGYLFESHLVLQFHVTNKPNGQRIKSVHVHAKSLGNVEDYIHDGEVMLKLLTCNSTGHCYVLFRRLPTRKTANSLACKLRFSVTTDIGDLRVPTEQLQEISLKDIDVQFSPPTNYT</sequence>
<dbReference type="InterPro" id="IPR037067">
    <property type="entry name" value="Coatomer_gsu_app_sf"/>
</dbReference>
<dbReference type="PANTHER" id="PTHR12894:SF27">
    <property type="entry name" value="TRANSFORMING GROWTH FACTOR-BETA RECEPTOR-ASSOCIATED PROTEIN 1"/>
    <property type="match status" value="1"/>
</dbReference>
<reference evidence="2" key="1">
    <citation type="submission" date="2021-11" db="EMBL/GenBank/DDBJ databases">
        <authorList>
            <consortium name="Genoscope - CEA"/>
            <person name="William W."/>
        </authorList>
    </citation>
    <scope>NUCLEOTIDE SEQUENCE</scope>
</reference>
<keyword evidence="3" id="KW-1185">Reference proteome</keyword>
<dbReference type="SUPFAM" id="SSF49348">
    <property type="entry name" value="Clathrin adaptor appendage domain"/>
    <property type="match status" value="1"/>
</dbReference>
<dbReference type="AlphaFoldDB" id="A0A8J2SKJ1"/>
<dbReference type="InterPro" id="IPR013041">
    <property type="entry name" value="Clathrin_app_Ig-like_sf"/>
</dbReference>
<dbReference type="InterPro" id="IPR013040">
    <property type="entry name" value="Coatomer_gsu_app_Ig-like_dom"/>
</dbReference>
<protein>
    <recommendedName>
        <fullName evidence="1">Coatomer gamma subunit appendage Ig-like subdomain domain-containing protein</fullName>
    </recommendedName>
</protein>
<feature type="domain" description="Coatomer gamma subunit appendage Ig-like subdomain" evidence="1">
    <location>
        <begin position="602"/>
        <end position="722"/>
    </location>
</feature>